<name>A0A8J6YB72_9BACT</name>
<dbReference type="InterPro" id="IPR020103">
    <property type="entry name" value="PsdUridine_synth_cat_dom_sf"/>
</dbReference>
<comment type="catalytic activity">
    <reaction evidence="4 7">
        <text>uridine(38/39/40) in tRNA = pseudouridine(38/39/40) in tRNA</text>
        <dbReference type="Rhea" id="RHEA:22376"/>
        <dbReference type="Rhea" id="RHEA-COMP:10085"/>
        <dbReference type="Rhea" id="RHEA-COMP:10087"/>
        <dbReference type="ChEBI" id="CHEBI:65314"/>
        <dbReference type="ChEBI" id="CHEBI:65315"/>
        <dbReference type="EC" id="5.4.99.12"/>
    </reaction>
</comment>
<sequence>MVHRMKLEIAYHGLSFHGWQKQRDQRTVQGELHNALATLFRGRGVSVVGASRTDTGVHAAGQVAHLDPPGSIPPEALVRGLNSRLPRQIRVLSARPVAATFHARKSALGKLYTYRARWREPRLPWLEPRSAAVKEISDSTNFSAALDLMVGRHDWASFTVPDPGTESTTRTLFRARIRHRPEGIDLDFFGEGFLRYQVRRMVGALLEVGTGDREVDDLRNLIEKPRPGAPIRTAPAQGLCLEHIYYRSCPAVAGVQSSKKS</sequence>
<keyword evidence="3 4" id="KW-0413">Isomerase</keyword>
<feature type="active site" description="Nucleophile" evidence="4 5">
    <location>
        <position position="54"/>
    </location>
</feature>
<dbReference type="Gene3D" id="3.30.70.660">
    <property type="entry name" value="Pseudouridine synthase I, catalytic domain, C-terminal subdomain"/>
    <property type="match status" value="1"/>
</dbReference>
<comment type="similarity">
    <text evidence="1 4 7">Belongs to the tRNA pseudouridine synthase TruA family.</text>
</comment>
<dbReference type="InterPro" id="IPR001406">
    <property type="entry name" value="PsdUridine_synth_TruA"/>
</dbReference>
<dbReference type="GO" id="GO:0031119">
    <property type="term" value="P:tRNA pseudouridine synthesis"/>
    <property type="evidence" value="ECO:0007669"/>
    <property type="project" value="UniProtKB-UniRule"/>
</dbReference>
<dbReference type="GO" id="GO:0160147">
    <property type="term" value="F:tRNA pseudouridine(38-40) synthase activity"/>
    <property type="evidence" value="ECO:0007669"/>
    <property type="project" value="UniProtKB-EC"/>
</dbReference>
<evidence type="ECO:0000256" key="2">
    <source>
        <dbReference type="ARBA" id="ARBA00022694"/>
    </source>
</evidence>
<evidence type="ECO:0000259" key="8">
    <source>
        <dbReference type="Pfam" id="PF01416"/>
    </source>
</evidence>
<keyword evidence="2 4" id="KW-0819">tRNA processing</keyword>
<comment type="subunit">
    <text evidence="4">Homodimer.</text>
</comment>
<evidence type="ECO:0000313" key="10">
    <source>
        <dbReference type="Proteomes" id="UP000598633"/>
    </source>
</evidence>
<dbReference type="Proteomes" id="UP000598633">
    <property type="component" value="Unassembled WGS sequence"/>
</dbReference>
<dbReference type="InterPro" id="IPR020095">
    <property type="entry name" value="PsdUridine_synth_TruA_C"/>
</dbReference>
<organism evidence="9 10">
    <name type="scientific">Candidatus Sulfomarinibacter kjeldsenii</name>
    <dbReference type="NCBI Taxonomy" id="2885994"/>
    <lineage>
        <taxon>Bacteria</taxon>
        <taxon>Pseudomonadati</taxon>
        <taxon>Acidobacteriota</taxon>
        <taxon>Thermoanaerobaculia</taxon>
        <taxon>Thermoanaerobaculales</taxon>
        <taxon>Candidatus Sulfomarinibacteraceae</taxon>
        <taxon>Candidatus Sulfomarinibacter</taxon>
    </lineage>
</organism>
<dbReference type="NCBIfam" id="TIGR00071">
    <property type="entry name" value="hisT_truA"/>
    <property type="match status" value="1"/>
</dbReference>
<evidence type="ECO:0000313" key="9">
    <source>
        <dbReference type="EMBL" id="MBD3870445.1"/>
    </source>
</evidence>
<comment type="function">
    <text evidence="4">Formation of pseudouridine at positions 38, 39 and 40 in the anticodon stem and loop of transfer RNAs.</text>
</comment>
<dbReference type="PANTHER" id="PTHR11142:SF0">
    <property type="entry name" value="TRNA PSEUDOURIDINE SYNTHASE-LIKE 1"/>
    <property type="match status" value="1"/>
</dbReference>
<dbReference type="Gene3D" id="3.30.70.580">
    <property type="entry name" value="Pseudouridine synthase I, catalytic domain, N-terminal subdomain"/>
    <property type="match status" value="1"/>
</dbReference>
<feature type="domain" description="Pseudouridine synthase I TruA alpha/beta" evidence="8">
    <location>
        <begin position="147"/>
        <end position="246"/>
    </location>
</feature>
<dbReference type="AlphaFoldDB" id="A0A8J6YB72"/>
<gene>
    <name evidence="4 9" type="primary">truA</name>
    <name evidence="9" type="ORF">IFJ97_03685</name>
</gene>
<evidence type="ECO:0000256" key="5">
    <source>
        <dbReference type="PIRSR" id="PIRSR001430-1"/>
    </source>
</evidence>
<dbReference type="EC" id="5.4.99.12" evidence="4"/>
<dbReference type="SUPFAM" id="SSF55120">
    <property type="entry name" value="Pseudouridine synthase"/>
    <property type="match status" value="1"/>
</dbReference>
<evidence type="ECO:0000256" key="7">
    <source>
        <dbReference type="RuleBase" id="RU003792"/>
    </source>
</evidence>
<dbReference type="PANTHER" id="PTHR11142">
    <property type="entry name" value="PSEUDOURIDYLATE SYNTHASE"/>
    <property type="match status" value="1"/>
</dbReference>
<dbReference type="FunFam" id="3.30.70.580:FF:000001">
    <property type="entry name" value="tRNA pseudouridine synthase A"/>
    <property type="match status" value="1"/>
</dbReference>
<feature type="domain" description="Pseudouridine synthase I TruA alpha/beta" evidence="8">
    <location>
        <begin position="10"/>
        <end position="103"/>
    </location>
</feature>
<dbReference type="InterPro" id="IPR020094">
    <property type="entry name" value="TruA/RsuA/RluB/E/F_N"/>
</dbReference>
<dbReference type="InterPro" id="IPR020097">
    <property type="entry name" value="PsdUridine_synth_TruA_a/b_dom"/>
</dbReference>
<comment type="caution">
    <text evidence="4">Lacks conserved residue(s) required for the propagation of feature annotation.</text>
</comment>
<accession>A0A8J6YB72</accession>
<dbReference type="Pfam" id="PF01416">
    <property type="entry name" value="PseudoU_synth_1"/>
    <property type="match status" value="2"/>
</dbReference>
<protein>
    <recommendedName>
        <fullName evidence="4">tRNA pseudouridine synthase A</fullName>
        <ecNumber evidence="4">5.4.99.12</ecNumber>
    </recommendedName>
    <alternativeName>
        <fullName evidence="4">tRNA pseudouridine(38-40) synthase</fullName>
    </alternativeName>
    <alternativeName>
        <fullName evidence="4">tRNA pseudouridylate synthase I</fullName>
    </alternativeName>
    <alternativeName>
        <fullName evidence="4">tRNA-uridine isomerase I</fullName>
    </alternativeName>
</protein>
<reference evidence="9 10" key="1">
    <citation type="submission" date="2020-08" db="EMBL/GenBank/DDBJ databases">
        <title>Acidobacteriota in marine sediments use diverse sulfur dissimilation pathways.</title>
        <authorList>
            <person name="Wasmund K."/>
        </authorList>
    </citation>
    <scope>NUCLEOTIDE SEQUENCE [LARGE SCALE GENOMIC DNA]</scope>
    <source>
        <strain evidence="9">MAG AM3-A</strain>
    </source>
</reference>
<evidence type="ECO:0000256" key="1">
    <source>
        <dbReference type="ARBA" id="ARBA00009375"/>
    </source>
</evidence>
<feature type="binding site" evidence="4 6">
    <location>
        <position position="112"/>
    </location>
    <ligand>
        <name>substrate</name>
    </ligand>
</feature>
<evidence type="ECO:0000256" key="6">
    <source>
        <dbReference type="PIRSR" id="PIRSR001430-2"/>
    </source>
</evidence>
<dbReference type="CDD" id="cd02570">
    <property type="entry name" value="PseudoU_synth_EcTruA"/>
    <property type="match status" value="1"/>
</dbReference>
<dbReference type="EMBL" id="JACXWA010000062">
    <property type="protein sequence ID" value="MBD3870445.1"/>
    <property type="molecule type" value="Genomic_DNA"/>
</dbReference>
<dbReference type="GO" id="GO:0003723">
    <property type="term" value="F:RNA binding"/>
    <property type="evidence" value="ECO:0007669"/>
    <property type="project" value="InterPro"/>
</dbReference>
<dbReference type="HAMAP" id="MF_00171">
    <property type="entry name" value="TruA"/>
    <property type="match status" value="1"/>
</dbReference>
<evidence type="ECO:0000256" key="3">
    <source>
        <dbReference type="ARBA" id="ARBA00023235"/>
    </source>
</evidence>
<proteinExistence type="inferred from homology"/>
<dbReference type="PIRSF" id="PIRSF001430">
    <property type="entry name" value="tRNA_psdUrid_synth"/>
    <property type="match status" value="1"/>
</dbReference>
<comment type="caution">
    <text evidence="9">The sequence shown here is derived from an EMBL/GenBank/DDBJ whole genome shotgun (WGS) entry which is preliminary data.</text>
</comment>
<evidence type="ECO:0000256" key="4">
    <source>
        <dbReference type="HAMAP-Rule" id="MF_00171"/>
    </source>
</evidence>